<protein>
    <recommendedName>
        <fullName evidence="7">GPP34 family phosphoprotein</fullName>
    </recommendedName>
</protein>
<name>A0ABQ3NHU5_STRVG</name>
<dbReference type="Gene3D" id="1.10.3630.10">
    <property type="entry name" value="yeast vps74-n-term truncation variant domain like"/>
    <property type="match status" value="1"/>
</dbReference>
<dbReference type="InterPro" id="IPR008628">
    <property type="entry name" value="GPP34-like"/>
</dbReference>
<reference evidence="6" key="1">
    <citation type="submission" date="2020-09" db="EMBL/GenBank/DDBJ databases">
        <title>Whole genome shotgun sequence of Streptomyces cinnamonensis NBRC 15873.</title>
        <authorList>
            <person name="Komaki H."/>
            <person name="Tamura T."/>
        </authorList>
    </citation>
    <scope>NUCLEOTIDE SEQUENCE [LARGE SCALE GENOMIC DNA]</scope>
    <source>
        <strain evidence="6">NBRC 15873</strain>
    </source>
</reference>
<sequence length="244" mass="26557">MWNSGRSPVVLPFEKHEDLGATHMGNTITLAEEIMLLSLDDESGVVRQRQSVAPALAGAILLELVLAERVSISGKHLELRSTEPTGEPLLDGRLRLIETWMRGLGRRRVTDWLTKDYMKATGPVLERLGERGLVAEQVRKVLGVFPQRRYPEVDGTVERALRERLAVAVIGCAPPDDRTAGLIALLHGAKLHRLAFPGHNPAAVKPRMAEIAGGQWAADGVQAAIRDMQAAMVVMMTATVVAVS</sequence>
<dbReference type="InterPro" id="IPR038261">
    <property type="entry name" value="GPP34-like_sf"/>
</dbReference>
<keyword evidence="2" id="KW-0333">Golgi apparatus</keyword>
<comment type="caution">
    <text evidence="5">The sequence shown here is derived from an EMBL/GenBank/DDBJ whole genome shotgun (WGS) entry which is preliminary data.</text>
</comment>
<dbReference type="Pfam" id="PF05719">
    <property type="entry name" value="GPP34"/>
    <property type="match status" value="1"/>
</dbReference>
<evidence type="ECO:0008006" key="7">
    <source>
        <dbReference type="Google" id="ProtNLM"/>
    </source>
</evidence>
<evidence type="ECO:0000313" key="6">
    <source>
        <dbReference type="Proteomes" id="UP000660554"/>
    </source>
</evidence>
<comment type="subcellular location">
    <subcellularLocation>
        <location evidence="1">Golgi apparatus membrane</location>
        <topology evidence="1">Peripheral membrane protein</topology>
        <orientation evidence="1">Cytoplasmic side</orientation>
    </subcellularLocation>
</comment>
<gene>
    <name evidence="5" type="ORF">Scinn_17940</name>
</gene>
<evidence type="ECO:0000256" key="4">
    <source>
        <dbReference type="ARBA" id="ARBA00023136"/>
    </source>
</evidence>
<accession>A0ABQ3NHU5</accession>
<keyword evidence="6" id="KW-1185">Reference proteome</keyword>
<proteinExistence type="predicted"/>
<organism evidence="5 6">
    <name type="scientific">Streptomyces virginiae</name>
    <name type="common">Streptomyces cinnamonensis</name>
    <dbReference type="NCBI Taxonomy" id="1961"/>
    <lineage>
        <taxon>Bacteria</taxon>
        <taxon>Bacillati</taxon>
        <taxon>Actinomycetota</taxon>
        <taxon>Actinomycetes</taxon>
        <taxon>Kitasatosporales</taxon>
        <taxon>Streptomycetaceae</taxon>
        <taxon>Streptomyces</taxon>
    </lineage>
</organism>
<keyword evidence="3" id="KW-0446">Lipid-binding</keyword>
<evidence type="ECO:0000313" key="5">
    <source>
        <dbReference type="EMBL" id="GHI12331.1"/>
    </source>
</evidence>
<evidence type="ECO:0000256" key="3">
    <source>
        <dbReference type="ARBA" id="ARBA00023121"/>
    </source>
</evidence>
<evidence type="ECO:0000256" key="2">
    <source>
        <dbReference type="ARBA" id="ARBA00023034"/>
    </source>
</evidence>
<keyword evidence="4" id="KW-0472">Membrane</keyword>
<dbReference type="Proteomes" id="UP000660554">
    <property type="component" value="Unassembled WGS sequence"/>
</dbReference>
<evidence type="ECO:0000256" key="1">
    <source>
        <dbReference type="ARBA" id="ARBA00004255"/>
    </source>
</evidence>
<dbReference type="EMBL" id="BNDV01000007">
    <property type="protein sequence ID" value="GHI12331.1"/>
    <property type="molecule type" value="Genomic_DNA"/>
</dbReference>